<dbReference type="EMBL" id="JACCEM010000003">
    <property type="protein sequence ID" value="NYT49091.1"/>
    <property type="molecule type" value="Genomic_DNA"/>
</dbReference>
<dbReference type="Pfam" id="PF03401">
    <property type="entry name" value="TctC"/>
    <property type="match status" value="1"/>
</dbReference>
<feature type="signal peptide" evidence="2">
    <location>
        <begin position="1"/>
        <end position="38"/>
    </location>
</feature>
<proteinExistence type="inferred from homology"/>
<dbReference type="PIRSF" id="PIRSF017082">
    <property type="entry name" value="YflP"/>
    <property type="match status" value="1"/>
</dbReference>
<reference evidence="3 4" key="1">
    <citation type="submission" date="2020-07" db="EMBL/GenBank/DDBJ databases">
        <title>Taxonomic revisions and descriptions of new bacterial species based on genomic comparisons in the high-G+C-content subgroup of the family Alcaligenaceae.</title>
        <authorList>
            <person name="Szabo A."/>
            <person name="Felfoldi T."/>
        </authorList>
    </citation>
    <scope>NUCLEOTIDE SEQUENCE [LARGE SCALE GENOMIC DNA]</scope>
    <source>
        <strain evidence="3 4">LMG 24012</strain>
    </source>
</reference>
<comment type="caution">
    <text evidence="3">The sequence shown here is derived from an EMBL/GenBank/DDBJ whole genome shotgun (WGS) entry which is preliminary data.</text>
</comment>
<dbReference type="SUPFAM" id="SSF53850">
    <property type="entry name" value="Periplasmic binding protein-like II"/>
    <property type="match status" value="1"/>
</dbReference>
<dbReference type="Gene3D" id="3.40.190.150">
    <property type="entry name" value="Bordetella uptake gene, domain 1"/>
    <property type="match status" value="1"/>
</dbReference>
<dbReference type="Proteomes" id="UP000559809">
    <property type="component" value="Unassembled WGS sequence"/>
</dbReference>
<comment type="similarity">
    <text evidence="1">Belongs to the UPF0065 (bug) family.</text>
</comment>
<sequence length="338" mass="35446">MIKTAWRQNMTSVFSRRYRVFFIASAAAVTSLFAPAHAADSFPRRPVTIVVPFPAGGTPDIIARMLADKARASLNQSVVVENKGGAGGNIGVQYVSRSKPDGYTVVMCAYSCAVAPSLYKPAPYSISKDFAPVMMVGTVPSVLVVNPTVPARSVAEFIDYATAHPGKLNAASSGVGGSAHLALELLKREAKVDIAHIPYKGAGQVAGDLLGGQVDMYFDNLPASLASIKEGRLVAIAVAGKQRARAIPHVPTFAESGYPNMLVNPWFGLLAPAGTPKSAIDKLNAAFNAALNDPEVKQRLEGLGVDSAGGSPAALADFLERETTALARLIQENGITVE</sequence>
<accession>A0A853G2X9</accession>
<organism evidence="3 4">
    <name type="scientific">Parapusillimonas granuli</name>
    <dbReference type="NCBI Taxonomy" id="380911"/>
    <lineage>
        <taxon>Bacteria</taxon>
        <taxon>Pseudomonadati</taxon>
        <taxon>Pseudomonadota</taxon>
        <taxon>Betaproteobacteria</taxon>
        <taxon>Burkholderiales</taxon>
        <taxon>Alcaligenaceae</taxon>
        <taxon>Parapusillimonas</taxon>
    </lineage>
</organism>
<dbReference type="PANTHER" id="PTHR42928">
    <property type="entry name" value="TRICARBOXYLATE-BINDING PROTEIN"/>
    <property type="match status" value="1"/>
</dbReference>
<evidence type="ECO:0000313" key="4">
    <source>
        <dbReference type="Proteomes" id="UP000559809"/>
    </source>
</evidence>
<evidence type="ECO:0000256" key="2">
    <source>
        <dbReference type="SAM" id="SignalP"/>
    </source>
</evidence>
<dbReference type="PANTHER" id="PTHR42928:SF5">
    <property type="entry name" value="BLR1237 PROTEIN"/>
    <property type="match status" value="1"/>
</dbReference>
<dbReference type="CDD" id="cd13578">
    <property type="entry name" value="PBP2_Bug27"/>
    <property type="match status" value="1"/>
</dbReference>
<gene>
    <name evidence="3" type="ORF">H0A72_07170</name>
</gene>
<dbReference type="InterPro" id="IPR005064">
    <property type="entry name" value="BUG"/>
</dbReference>
<feature type="chain" id="PRO_5032485325" evidence="2">
    <location>
        <begin position="39"/>
        <end position="338"/>
    </location>
</feature>
<name>A0A853G2X9_9BURK</name>
<dbReference type="InterPro" id="IPR042100">
    <property type="entry name" value="Bug_dom1"/>
</dbReference>
<dbReference type="AlphaFoldDB" id="A0A853G2X9"/>
<evidence type="ECO:0000313" key="3">
    <source>
        <dbReference type="EMBL" id="NYT49091.1"/>
    </source>
</evidence>
<keyword evidence="2" id="KW-0732">Signal</keyword>
<dbReference type="Gene3D" id="3.40.190.10">
    <property type="entry name" value="Periplasmic binding protein-like II"/>
    <property type="match status" value="1"/>
</dbReference>
<protein>
    <submittedName>
        <fullName evidence="3">Tripartite tricarboxylate transporter substrate binding protein</fullName>
    </submittedName>
</protein>
<evidence type="ECO:0000256" key="1">
    <source>
        <dbReference type="ARBA" id="ARBA00006987"/>
    </source>
</evidence>
<keyword evidence="4" id="KW-1185">Reference proteome</keyword>